<comment type="caution">
    <text evidence="1">The sequence shown here is derived from an EMBL/GenBank/DDBJ whole genome shotgun (WGS) entry which is preliminary data.</text>
</comment>
<dbReference type="AlphaFoldDB" id="A0A9W9D2W8"/>
<reference evidence="1" key="1">
    <citation type="submission" date="2022-10" db="EMBL/GenBank/DDBJ databases">
        <title>Tapping the CABI collections for fungal endophytes: first genome assemblies for Collariella, Neodidymelliopsis, Ascochyta clinopodiicola, Didymella pomorum, Didymosphaeria variabile, Neocosmospora piperis and Neocucurbitaria cava.</title>
        <authorList>
            <person name="Hill R."/>
        </authorList>
    </citation>
    <scope>NUCLEOTIDE SEQUENCE</scope>
    <source>
        <strain evidence="1">IMI 355082</strain>
    </source>
</reference>
<accession>A0A9W9D2W8</accession>
<keyword evidence="2" id="KW-1185">Reference proteome</keyword>
<dbReference type="EMBL" id="JAPEVB010000001">
    <property type="protein sequence ID" value="KAJ4397416.1"/>
    <property type="molecule type" value="Genomic_DNA"/>
</dbReference>
<dbReference type="OrthoDB" id="4526039at2759"/>
<protein>
    <submittedName>
        <fullName evidence="1">Uncharacterized protein</fullName>
    </submittedName>
</protein>
<evidence type="ECO:0000313" key="2">
    <source>
        <dbReference type="Proteomes" id="UP001140453"/>
    </source>
</evidence>
<name>A0A9W9D2W8_9PEZI</name>
<dbReference type="Proteomes" id="UP001140453">
    <property type="component" value="Unassembled WGS sequence"/>
</dbReference>
<sequence>MTGYNVSADAGPSAAPGWTLTVDITTDVSLLNAANRSNLDIEATTLSIEPPQGKVTLDSSWKICAVVFTGLANDTSPSTTIDGTCSNVLPSGCIQGIESGSSGMDDSGNCTTYTLPSACTSYFPAGSVNNSAFAINQSILDAKRFYAYGSPSTQTSNTTAYQEAIENVWPVITLFSHLSASGTTASLNTAIQCLRASNGTTTAPSNPVSGAARSCISDLLPSPGLSFVATIAALYFAL</sequence>
<organism evidence="1 2">
    <name type="scientific">Gnomoniopsis smithogilvyi</name>
    <dbReference type="NCBI Taxonomy" id="1191159"/>
    <lineage>
        <taxon>Eukaryota</taxon>
        <taxon>Fungi</taxon>
        <taxon>Dikarya</taxon>
        <taxon>Ascomycota</taxon>
        <taxon>Pezizomycotina</taxon>
        <taxon>Sordariomycetes</taxon>
        <taxon>Sordariomycetidae</taxon>
        <taxon>Diaporthales</taxon>
        <taxon>Gnomoniaceae</taxon>
        <taxon>Gnomoniopsis</taxon>
    </lineage>
</organism>
<evidence type="ECO:0000313" key="1">
    <source>
        <dbReference type="EMBL" id="KAJ4397416.1"/>
    </source>
</evidence>
<proteinExistence type="predicted"/>
<gene>
    <name evidence="1" type="ORF">N0V93_001643</name>
</gene>